<organism evidence="2 3">
    <name type="scientific">Candidatus Avichristensenella intestinipullorum</name>
    <dbReference type="NCBI Taxonomy" id="2840693"/>
    <lineage>
        <taxon>Bacteria</taxon>
        <taxon>Bacillati</taxon>
        <taxon>Bacillota</taxon>
        <taxon>Clostridia</taxon>
        <taxon>Candidatus Avichristensenella</taxon>
    </lineage>
</organism>
<evidence type="ECO:0000259" key="1">
    <source>
        <dbReference type="PROSITE" id="PS50943"/>
    </source>
</evidence>
<accession>A0A9D0YU69</accession>
<proteinExistence type="predicted"/>
<comment type="caution">
    <text evidence="2">The sequence shown here is derived from an EMBL/GenBank/DDBJ whole genome shotgun (WGS) entry which is preliminary data.</text>
</comment>
<name>A0A9D0YU69_9FIRM</name>
<dbReference type="PROSITE" id="PS50943">
    <property type="entry name" value="HTH_CROC1"/>
    <property type="match status" value="1"/>
</dbReference>
<gene>
    <name evidence="2" type="ORF">IAA66_01055</name>
</gene>
<evidence type="ECO:0000313" key="2">
    <source>
        <dbReference type="EMBL" id="HIQ62159.1"/>
    </source>
</evidence>
<feature type="domain" description="HTH cro/C1-type" evidence="1">
    <location>
        <begin position="15"/>
        <end position="45"/>
    </location>
</feature>
<reference evidence="2" key="1">
    <citation type="submission" date="2020-10" db="EMBL/GenBank/DDBJ databases">
        <authorList>
            <person name="Gilroy R."/>
        </authorList>
    </citation>
    <scope>NUCLEOTIDE SEQUENCE</scope>
    <source>
        <strain evidence="2">ChiHile30-977</strain>
    </source>
</reference>
<dbReference type="AlphaFoldDB" id="A0A9D0YU69"/>
<evidence type="ECO:0000313" key="3">
    <source>
        <dbReference type="Proteomes" id="UP000886819"/>
    </source>
</evidence>
<dbReference type="CDD" id="cd00093">
    <property type="entry name" value="HTH_XRE"/>
    <property type="match status" value="1"/>
</dbReference>
<sequence length="587" mass="65337">MRFEGALNGYIHQIGITAKDLADASGLSTAVISRYRSGERTPAPDGEPLLNLSKGLARLAQRKGMDGFTQPELLSALQKSLRYDEKEGNRLAVNFDLLINVLNLRSSDMARALNFDPSYLSRIRTGQRTPANSAAFAQGVGNFAARRCAEPSERAALAHLMGVQQGALSEDGACACEVAKWLLSGAASQKNPIISFLEKLDNFDLNDYIRAIRFDELKVPTVPFQLPTTRTCYGLENFRQATLDFLKATALSRSREPVFICSDMPIEELAQDMEFSKKWMLGLAAILKKGLRLDMVHDLNRPFGEMMLGLESWIPLYMTGQIMPWYLPGRQNAVYGHLLFCSGAVAVEGECISGNFAHGRYLFSKSGSDLAYYRRRAEAILKKAQPLMDIYCGTAENVYGSFLAAEALKPGKRRSLLTTLPTHTLSEECLSRLLEKNGVPDSDGRRMLEACAQMKGFVAAMLDNGSYEEEFPVLTQKEFGQESVSVAMSEVFAGMPVHYDEADYWEHLRLTRAFAQSHPGYTARENGRGAFRNIQIFISEGKWVSISKCRKPTIHFVIHHPKLCVAIENMIVPLNEQEAGESRNPDR</sequence>
<protein>
    <submittedName>
        <fullName evidence="2">Helix-turn-helix transcriptional regulator</fullName>
    </submittedName>
</protein>
<reference evidence="2" key="2">
    <citation type="journal article" date="2021" name="PeerJ">
        <title>Extensive microbial diversity within the chicken gut microbiome revealed by metagenomics and culture.</title>
        <authorList>
            <person name="Gilroy R."/>
            <person name="Ravi A."/>
            <person name="Getino M."/>
            <person name="Pursley I."/>
            <person name="Horton D.L."/>
            <person name="Alikhan N.F."/>
            <person name="Baker D."/>
            <person name="Gharbi K."/>
            <person name="Hall N."/>
            <person name="Watson M."/>
            <person name="Adriaenssens E.M."/>
            <person name="Foster-Nyarko E."/>
            <person name="Jarju S."/>
            <person name="Secka A."/>
            <person name="Antonio M."/>
            <person name="Oren A."/>
            <person name="Chaudhuri R.R."/>
            <person name="La Ragione R."/>
            <person name="Hildebrand F."/>
            <person name="Pallen M.J."/>
        </authorList>
    </citation>
    <scope>NUCLEOTIDE SEQUENCE</scope>
    <source>
        <strain evidence="2">ChiHile30-977</strain>
    </source>
</reference>
<dbReference type="EMBL" id="DVFI01000013">
    <property type="protein sequence ID" value="HIQ62159.1"/>
    <property type="molecule type" value="Genomic_DNA"/>
</dbReference>
<dbReference type="Proteomes" id="UP000886819">
    <property type="component" value="Unassembled WGS sequence"/>
</dbReference>
<dbReference type="InterPro" id="IPR001387">
    <property type="entry name" value="Cro/C1-type_HTH"/>
</dbReference>